<dbReference type="SUPFAM" id="SSF54862">
    <property type="entry name" value="4Fe-4S ferredoxins"/>
    <property type="match status" value="1"/>
</dbReference>
<dbReference type="InterPro" id="IPR017900">
    <property type="entry name" value="4Fe4S_Fe_S_CS"/>
</dbReference>
<dbReference type="InterPro" id="IPR026816">
    <property type="entry name" value="Flavodoxin_dom"/>
</dbReference>
<evidence type="ECO:0000259" key="4">
    <source>
        <dbReference type="PROSITE" id="PS51379"/>
    </source>
</evidence>
<dbReference type="KEGG" id="gfe:Gferi_14100"/>
<accession>A0A1D8GI61</accession>
<dbReference type="InterPro" id="IPR029039">
    <property type="entry name" value="Flavoprotein-like_sf"/>
</dbReference>
<dbReference type="NCBIfam" id="NF038196">
    <property type="entry name" value="ferrodoxin_EFR1"/>
    <property type="match status" value="1"/>
</dbReference>
<dbReference type="Gene3D" id="3.40.50.360">
    <property type="match status" value="1"/>
</dbReference>
<keyword evidence="2" id="KW-0408">Iron</keyword>
<feature type="domain" description="4Fe-4S ferredoxin-type" evidence="4">
    <location>
        <begin position="184"/>
        <end position="212"/>
    </location>
</feature>
<feature type="domain" description="4Fe-4S ferredoxin-type" evidence="4">
    <location>
        <begin position="213"/>
        <end position="240"/>
    </location>
</feature>
<dbReference type="RefSeq" id="WP_069977531.1">
    <property type="nucleotide sequence ID" value="NZ_CP017269.1"/>
</dbReference>
<reference evidence="5 6" key="1">
    <citation type="submission" date="2016-09" db="EMBL/GenBank/DDBJ databases">
        <title>Genomic analysis reveals versatility of anaerobic energy metabolism of Geosporobacter ferrireducens IRF9 of phylum Firmicutes.</title>
        <authorList>
            <person name="Kim S.-J."/>
        </authorList>
    </citation>
    <scope>NUCLEOTIDE SEQUENCE [LARGE SCALE GENOMIC DNA]</scope>
    <source>
        <strain evidence="5 6">IRF9</strain>
    </source>
</reference>
<name>A0A1D8GI61_9FIRM</name>
<dbReference type="GO" id="GO:0051536">
    <property type="term" value="F:iron-sulfur cluster binding"/>
    <property type="evidence" value="ECO:0007669"/>
    <property type="project" value="UniProtKB-KW"/>
</dbReference>
<gene>
    <name evidence="5" type="ORF">Gferi_14100</name>
</gene>
<organism evidence="5 6">
    <name type="scientific">Geosporobacter ferrireducens</name>
    <dbReference type="NCBI Taxonomy" id="1424294"/>
    <lineage>
        <taxon>Bacteria</taxon>
        <taxon>Bacillati</taxon>
        <taxon>Bacillota</taxon>
        <taxon>Clostridia</taxon>
        <taxon>Peptostreptococcales</taxon>
        <taxon>Thermotaleaceae</taxon>
        <taxon>Geosporobacter</taxon>
    </lineage>
</organism>
<evidence type="ECO:0000256" key="1">
    <source>
        <dbReference type="ARBA" id="ARBA00022723"/>
    </source>
</evidence>
<evidence type="ECO:0000313" key="5">
    <source>
        <dbReference type="EMBL" id="AOT70603.1"/>
    </source>
</evidence>
<dbReference type="PROSITE" id="PS00198">
    <property type="entry name" value="4FE4S_FER_1"/>
    <property type="match status" value="2"/>
</dbReference>
<sequence>MKTNIYYFSGTGNSLKVAKDISEKLGETTLTSIPKAIKSGPDTSVDNIGIVFPVYCWGMPLMVTEFVKKLRKEHAKYFFAIATCGGSAAGTLLQTQKKLARQNIKLSSGFVVQMPTNYIIWGGAISEERQKKMFENWVNRMGHIANTIKKQEEHGIESGSILANFFLSKALYSVSMPHFPKMDKDFWVDSRCDHCGICNKVCPADNIEIKEGKPVWNHKCEQCLACIQWCPKQAIQYGKKTQERERYTNPFVSLKEFIK</sequence>
<dbReference type="EMBL" id="CP017269">
    <property type="protein sequence ID" value="AOT70603.1"/>
    <property type="molecule type" value="Genomic_DNA"/>
</dbReference>
<evidence type="ECO:0000256" key="3">
    <source>
        <dbReference type="ARBA" id="ARBA00023014"/>
    </source>
</evidence>
<dbReference type="OrthoDB" id="9813995at2"/>
<dbReference type="Pfam" id="PF13187">
    <property type="entry name" value="Fer4_9"/>
    <property type="match status" value="1"/>
</dbReference>
<dbReference type="AlphaFoldDB" id="A0A1D8GI61"/>
<dbReference type="Pfam" id="PF12724">
    <property type="entry name" value="Flavodoxin_5"/>
    <property type="match status" value="1"/>
</dbReference>
<dbReference type="Proteomes" id="UP000095743">
    <property type="component" value="Chromosome"/>
</dbReference>
<keyword evidence="1" id="KW-0479">Metal-binding</keyword>
<dbReference type="SUPFAM" id="SSF52218">
    <property type="entry name" value="Flavoproteins"/>
    <property type="match status" value="1"/>
</dbReference>
<dbReference type="Gene3D" id="3.30.70.20">
    <property type="match status" value="1"/>
</dbReference>
<dbReference type="STRING" id="1424294.Gferi_14100"/>
<dbReference type="InterPro" id="IPR017896">
    <property type="entry name" value="4Fe4S_Fe-S-bd"/>
</dbReference>
<dbReference type="InterPro" id="IPR047964">
    <property type="entry name" value="EFR1-like"/>
</dbReference>
<keyword evidence="6" id="KW-1185">Reference proteome</keyword>
<dbReference type="PROSITE" id="PS51379">
    <property type="entry name" value="4FE4S_FER_2"/>
    <property type="match status" value="2"/>
</dbReference>
<proteinExistence type="predicted"/>
<keyword evidence="3" id="KW-0411">Iron-sulfur</keyword>
<evidence type="ECO:0000256" key="2">
    <source>
        <dbReference type="ARBA" id="ARBA00023004"/>
    </source>
</evidence>
<evidence type="ECO:0000313" key="6">
    <source>
        <dbReference type="Proteomes" id="UP000095743"/>
    </source>
</evidence>
<protein>
    <recommendedName>
        <fullName evidence="4">4Fe-4S ferredoxin-type domain-containing protein</fullName>
    </recommendedName>
</protein>
<dbReference type="GO" id="GO:0046872">
    <property type="term" value="F:metal ion binding"/>
    <property type="evidence" value="ECO:0007669"/>
    <property type="project" value="UniProtKB-KW"/>
</dbReference>